<organism evidence="2 3">
    <name type="scientific">Synaphobranchus kaupii</name>
    <name type="common">Kaup's arrowtooth eel</name>
    <dbReference type="NCBI Taxonomy" id="118154"/>
    <lineage>
        <taxon>Eukaryota</taxon>
        <taxon>Metazoa</taxon>
        <taxon>Chordata</taxon>
        <taxon>Craniata</taxon>
        <taxon>Vertebrata</taxon>
        <taxon>Euteleostomi</taxon>
        <taxon>Actinopterygii</taxon>
        <taxon>Neopterygii</taxon>
        <taxon>Teleostei</taxon>
        <taxon>Anguilliformes</taxon>
        <taxon>Synaphobranchidae</taxon>
        <taxon>Synaphobranchus</taxon>
    </lineage>
</organism>
<evidence type="ECO:0000313" key="2">
    <source>
        <dbReference type="EMBL" id="KAJ8379596.1"/>
    </source>
</evidence>
<gene>
    <name evidence="2" type="ORF">SKAU_G00003740</name>
</gene>
<proteinExistence type="predicted"/>
<sequence length="176" mass="19289">MPCGRVTALPVSTPLHRRKRRTADSTQTRVSANTVSEGQPYSGCGGAVLHSLTFSAHLVPNFQAPFPPPPYCLHPQVHPRRASSAGVDCLPQAFIGEQGWICPTEGPGRLAPGYRLVSNLRERAHSSYSVRRVSRAPRPCWRPLFSPARPPRPLVVKRPRSNVALDTRRTSASSPE</sequence>
<dbReference type="Proteomes" id="UP001152622">
    <property type="component" value="Chromosome 1"/>
</dbReference>
<evidence type="ECO:0000313" key="3">
    <source>
        <dbReference type="Proteomes" id="UP001152622"/>
    </source>
</evidence>
<name>A0A9Q1G9V5_SYNKA</name>
<dbReference type="EMBL" id="JAINUF010000001">
    <property type="protein sequence ID" value="KAJ8379596.1"/>
    <property type="molecule type" value="Genomic_DNA"/>
</dbReference>
<protein>
    <submittedName>
        <fullName evidence="2">Uncharacterized protein</fullName>
    </submittedName>
</protein>
<accession>A0A9Q1G9V5</accession>
<keyword evidence="3" id="KW-1185">Reference proteome</keyword>
<feature type="region of interest" description="Disordered" evidence="1">
    <location>
        <begin position="1"/>
        <end position="37"/>
    </location>
</feature>
<dbReference type="AlphaFoldDB" id="A0A9Q1G9V5"/>
<comment type="caution">
    <text evidence="2">The sequence shown here is derived from an EMBL/GenBank/DDBJ whole genome shotgun (WGS) entry which is preliminary data.</text>
</comment>
<evidence type="ECO:0000256" key="1">
    <source>
        <dbReference type="SAM" id="MobiDB-lite"/>
    </source>
</evidence>
<reference evidence="2" key="1">
    <citation type="journal article" date="2023" name="Science">
        <title>Genome structures resolve the early diversification of teleost fishes.</title>
        <authorList>
            <person name="Parey E."/>
            <person name="Louis A."/>
            <person name="Montfort J."/>
            <person name="Bouchez O."/>
            <person name="Roques C."/>
            <person name="Iampietro C."/>
            <person name="Lluch J."/>
            <person name="Castinel A."/>
            <person name="Donnadieu C."/>
            <person name="Desvignes T."/>
            <person name="Floi Bucao C."/>
            <person name="Jouanno E."/>
            <person name="Wen M."/>
            <person name="Mejri S."/>
            <person name="Dirks R."/>
            <person name="Jansen H."/>
            <person name="Henkel C."/>
            <person name="Chen W.J."/>
            <person name="Zahm M."/>
            <person name="Cabau C."/>
            <person name="Klopp C."/>
            <person name="Thompson A.W."/>
            <person name="Robinson-Rechavi M."/>
            <person name="Braasch I."/>
            <person name="Lecointre G."/>
            <person name="Bobe J."/>
            <person name="Postlethwait J.H."/>
            <person name="Berthelot C."/>
            <person name="Roest Crollius H."/>
            <person name="Guiguen Y."/>
        </authorList>
    </citation>
    <scope>NUCLEOTIDE SEQUENCE</scope>
    <source>
        <strain evidence="2">WJC10195</strain>
    </source>
</reference>
<feature type="non-terminal residue" evidence="2">
    <location>
        <position position="176"/>
    </location>
</feature>
<feature type="compositionally biased region" description="Polar residues" evidence="1">
    <location>
        <begin position="24"/>
        <end position="37"/>
    </location>
</feature>
<feature type="region of interest" description="Disordered" evidence="1">
    <location>
        <begin position="152"/>
        <end position="176"/>
    </location>
</feature>